<sequence length="227" mass="25892">MAEFRISSDDDQVDLRKLATALTESQGWARDEVSIWDTRRGEVIVNVDDTLLRPPETDPLHRPRHTPADVHRACEHLRREEPSLRGVDFVFLREETARFFSAGWTVADVLHALAHRPDHVVWPTGPEHHGDAWLRHRLTAWRTPDGDIRPSHSQEAAQLRVVSRAGLPMELGLPEDAELSQRPVARPEVARSAADDARRLMRQNSRTTTNSLTHQDRTSENIHRPGH</sequence>
<gene>
    <name evidence="2" type="ORF">GCM10007147_25860</name>
</gene>
<evidence type="ECO:0000313" key="2">
    <source>
        <dbReference type="EMBL" id="GHD27099.1"/>
    </source>
</evidence>
<dbReference type="RefSeq" id="WP_017576400.1">
    <property type="nucleotide sequence ID" value="NZ_BMXL01000012.1"/>
</dbReference>
<protein>
    <submittedName>
        <fullName evidence="2">Uncharacterized protein</fullName>
    </submittedName>
</protein>
<dbReference type="EMBL" id="BMXL01000012">
    <property type="protein sequence ID" value="GHD27099.1"/>
    <property type="molecule type" value="Genomic_DNA"/>
</dbReference>
<comment type="caution">
    <text evidence="2">The sequence shown here is derived from an EMBL/GenBank/DDBJ whole genome shotgun (WGS) entry which is preliminary data.</text>
</comment>
<keyword evidence="3" id="KW-1185">Reference proteome</keyword>
<dbReference type="AlphaFoldDB" id="A0A918XDN3"/>
<evidence type="ECO:0000313" key="3">
    <source>
        <dbReference type="Proteomes" id="UP000654947"/>
    </source>
</evidence>
<name>A0A918XDN3_9ACTN</name>
<dbReference type="Proteomes" id="UP000654947">
    <property type="component" value="Unassembled WGS sequence"/>
</dbReference>
<proteinExistence type="predicted"/>
<accession>A0A918XDN3</accession>
<reference evidence="2 3" key="1">
    <citation type="journal article" date="2014" name="Int. J. Syst. Evol. Microbiol.">
        <title>Complete genome sequence of Corynebacterium casei LMG S-19264T (=DSM 44701T), isolated from a smear-ripened cheese.</title>
        <authorList>
            <consortium name="US DOE Joint Genome Institute (JGI-PGF)"/>
            <person name="Walter F."/>
            <person name="Albersmeier A."/>
            <person name="Kalinowski J."/>
            <person name="Ruckert C."/>
        </authorList>
    </citation>
    <scope>NUCLEOTIDE SEQUENCE [LARGE SCALE GENOMIC DNA]</scope>
    <source>
        <strain evidence="2 3">KCTC 19473</strain>
    </source>
</reference>
<evidence type="ECO:0000256" key="1">
    <source>
        <dbReference type="SAM" id="MobiDB-lite"/>
    </source>
</evidence>
<organism evidence="2 3">
    <name type="scientific">Nocardiopsis kunsanensis</name>
    <dbReference type="NCBI Taxonomy" id="141693"/>
    <lineage>
        <taxon>Bacteria</taxon>
        <taxon>Bacillati</taxon>
        <taxon>Actinomycetota</taxon>
        <taxon>Actinomycetes</taxon>
        <taxon>Streptosporangiales</taxon>
        <taxon>Nocardiopsidaceae</taxon>
        <taxon>Nocardiopsis</taxon>
    </lineage>
</organism>
<feature type="region of interest" description="Disordered" evidence="1">
    <location>
        <begin position="174"/>
        <end position="227"/>
    </location>
</feature>
<feature type="compositionally biased region" description="Basic and acidic residues" evidence="1">
    <location>
        <begin position="214"/>
        <end position="227"/>
    </location>
</feature>
<feature type="compositionally biased region" description="Polar residues" evidence="1">
    <location>
        <begin position="202"/>
        <end position="213"/>
    </location>
</feature>